<dbReference type="Pfam" id="PF14298">
    <property type="entry name" value="DUF4374"/>
    <property type="match status" value="2"/>
</dbReference>
<evidence type="ECO:0000313" key="1">
    <source>
        <dbReference type="EMBL" id="GAA4793482.1"/>
    </source>
</evidence>
<dbReference type="Proteomes" id="UP001501411">
    <property type="component" value="Unassembled WGS sequence"/>
</dbReference>
<organism evidence="1 2">
    <name type="scientific">Olivibacter ginsenosidimutans</name>
    <dbReference type="NCBI Taxonomy" id="1176537"/>
    <lineage>
        <taxon>Bacteria</taxon>
        <taxon>Pseudomonadati</taxon>
        <taxon>Bacteroidota</taxon>
        <taxon>Sphingobacteriia</taxon>
        <taxon>Sphingobacteriales</taxon>
        <taxon>Sphingobacteriaceae</taxon>
        <taxon>Olivibacter</taxon>
    </lineage>
</organism>
<protein>
    <submittedName>
        <fullName evidence="1">DUF4374 domain-containing protein</fullName>
    </submittedName>
</protein>
<name>A0ABP9BCF3_9SPHI</name>
<reference evidence="2" key="1">
    <citation type="journal article" date="2019" name="Int. J. Syst. Evol. Microbiol.">
        <title>The Global Catalogue of Microorganisms (GCM) 10K type strain sequencing project: providing services to taxonomists for standard genome sequencing and annotation.</title>
        <authorList>
            <consortium name="The Broad Institute Genomics Platform"/>
            <consortium name="The Broad Institute Genome Sequencing Center for Infectious Disease"/>
            <person name="Wu L."/>
            <person name="Ma J."/>
        </authorList>
    </citation>
    <scope>NUCLEOTIDE SEQUENCE [LARGE SCALE GENOMIC DNA]</scope>
    <source>
        <strain evidence="2">JCM 18200</strain>
    </source>
</reference>
<proteinExistence type="predicted"/>
<gene>
    <name evidence="1" type="ORF">GCM10023231_22230</name>
</gene>
<sequence length="413" mass="45557">MIMKTLYKLLYVFAFLHITACDKPLEYFDINDGDDHLTGKSKYVVTATPVGTEGVADYLLLADNLESGSITTQGNGIEQDGSYRYYVTHKNRFFSMLYGQGNPGAVTTYRLDSLGHLVKVSNFQTETVQVFAPAGDDVLLMKVPRSGNEFCQMYRVNARQYSIVGEEQVNIVQLAGNGERAHFTWATQVGNKVYAPYMSIKGCCGDAFGTAFPDSSWVAVFSYPDLKVEKVIRDNRTSYIGAYFNNGLVETELGEVYAFSPAAATNSSKVTTTNPSAIVKINPSTEEFDQQYFFNIEKISGGYHIDAWTYLGENKFILTMYPEPNSIDGLTRKFAVVDVAEQSFKWVSGTPDDITSVTSINNYAPMDGITGYIGITTASEGSYVYVFDANLATAKKGLKVEGGTITAIHKLNY</sequence>
<evidence type="ECO:0000313" key="2">
    <source>
        <dbReference type="Proteomes" id="UP001501411"/>
    </source>
</evidence>
<comment type="caution">
    <text evidence="1">The sequence shown here is derived from an EMBL/GenBank/DDBJ whole genome shotgun (WGS) entry which is preliminary data.</text>
</comment>
<accession>A0ABP9BCF3</accession>
<dbReference type="InterPro" id="IPR025401">
    <property type="entry name" value="DUF4374"/>
</dbReference>
<dbReference type="EMBL" id="BAABIQ010000034">
    <property type="protein sequence ID" value="GAA4793482.1"/>
    <property type="molecule type" value="Genomic_DNA"/>
</dbReference>
<keyword evidence="2" id="KW-1185">Reference proteome</keyword>